<dbReference type="GO" id="GO:0009306">
    <property type="term" value="P:protein secretion"/>
    <property type="evidence" value="ECO:0007669"/>
    <property type="project" value="TreeGrafter"/>
</dbReference>
<feature type="compositionally biased region" description="Polar residues" evidence="9">
    <location>
        <begin position="38"/>
        <end position="50"/>
    </location>
</feature>
<name>A0A2S5B352_9BASI</name>
<gene>
    <name evidence="10" type="ORF">BMF94_5496</name>
</gene>
<dbReference type="PANTHER" id="PTHR13019">
    <property type="entry name" value="GOLGI APPARATUS MEMBRANE PROTEIN TVP23"/>
    <property type="match status" value="1"/>
</dbReference>
<keyword evidence="8" id="KW-0333">Golgi apparatus</keyword>
<dbReference type="GO" id="GO:0016192">
    <property type="term" value="P:vesicle-mediated transport"/>
    <property type="evidence" value="ECO:0007669"/>
    <property type="project" value="TreeGrafter"/>
</dbReference>
<dbReference type="AlphaFoldDB" id="A0A2S5B352"/>
<feature type="transmembrane region" description="Helical" evidence="8">
    <location>
        <begin position="105"/>
        <end position="123"/>
    </location>
</feature>
<evidence type="ECO:0000256" key="4">
    <source>
        <dbReference type="ARBA" id="ARBA00013603"/>
    </source>
</evidence>
<evidence type="ECO:0000256" key="1">
    <source>
        <dbReference type="ARBA" id="ARBA00003246"/>
    </source>
</evidence>
<comment type="caution">
    <text evidence="10">The sequence shown here is derived from an EMBL/GenBank/DDBJ whole genome shotgun (WGS) entry which is preliminary data.</text>
</comment>
<evidence type="ECO:0000313" key="10">
    <source>
        <dbReference type="EMBL" id="POY71186.1"/>
    </source>
</evidence>
<organism evidence="10 11">
    <name type="scientific">Rhodotorula taiwanensis</name>
    <dbReference type="NCBI Taxonomy" id="741276"/>
    <lineage>
        <taxon>Eukaryota</taxon>
        <taxon>Fungi</taxon>
        <taxon>Dikarya</taxon>
        <taxon>Basidiomycota</taxon>
        <taxon>Pucciniomycotina</taxon>
        <taxon>Microbotryomycetes</taxon>
        <taxon>Sporidiobolales</taxon>
        <taxon>Sporidiobolaceae</taxon>
        <taxon>Rhodotorula</taxon>
    </lineage>
</organism>
<keyword evidence="11" id="KW-1185">Reference proteome</keyword>
<feature type="compositionally biased region" description="Polar residues" evidence="9">
    <location>
        <begin position="1"/>
        <end position="12"/>
    </location>
</feature>
<dbReference type="GO" id="GO:0000139">
    <property type="term" value="C:Golgi membrane"/>
    <property type="evidence" value="ECO:0007669"/>
    <property type="project" value="UniProtKB-SubCell"/>
</dbReference>
<feature type="region of interest" description="Disordered" evidence="9">
    <location>
        <begin position="1"/>
        <end position="61"/>
    </location>
</feature>
<evidence type="ECO:0000256" key="3">
    <source>
        <dbReference type="ARBA" id="ARBA00005467"/>
    </source>
</evidence>
<proteinExistence type="inferred from homology"/>
<comment type="similarity">
    <text evidence="3 8">Belongs to the TVP23 family.</text>
</comment>
<dbReference type="EMBL" id="PJQD01000085">
    <property type="protein sequence ID" value="POY71186.1"/>
    <property type="molecule type" value="Genomic_DNA"/>
</dbReference>
<sequence length="285" mass="30750">MAYNPQSSSTPLLGQLDGQISADDESAAEQGRSRAYDPSNSQSAGVSGSMQPPAARGSVNVNGAGSADANASIWQQSAHPVALFCLFFFRSAAIATYLLCGFFVSSYVFSTVLVVVLLALDFWTVRNVSGRVLVGLRFWNQVDEDGTSFWVFESRSPDQPANAVDAKMFWIAMYTFPLAWVLLLFVGILKFNISFLPIVMLALVFNVTNTVGYTYAVRTRSLSVRRVAQARNDTEGVAITLLQDRDAKRKWATGMAAQGMLGQVGGFGGSLVSGLAGQAFSRFFG</sequence>
<dbReference type="Proteomes" id="UP000237144">
    <property type="component" value="Unassembled WGS sequence"/>
</dbReference>
<comment type="subcellular location">
    <subcellularLocation>
        <location evidence="2 8">Golgi apparatus membrane</location>
        <topology evidence="2 8">Multi-pass membrane protein</topology>
    </subcellularLocation>
</comment>
<feature type="transmembrane region" description="Helical" evidence="8">
    <location>
        <begin position="169"/>
        <end position="189"/>
    </location>
</feature>
<evidence type="ECO:0000256" key="8">
    <source>
        <dbReference type="RuleBase" id="RU361206"/>
    </source>
</evidence>
<accession>A0A2S5B352</accession>
<evidence type="ECO:0000256" key="9">
    <source>
        <dbReference type="SAM" id="MobiDB-lite"/>
    </source>
</evidence>
<evidence type="ECO:0000256" key="6">
    <source>
        <dbReference type="ARBA" id="ARBA00022989"/>
    </source>
</evidence>
<dbReference type="Pfam" id="PF05832">
    <property type="entry name" value="DUF846"/>
    <property type="match status" value="1"/>
</dbReference>
<keyword evidence="6 8" id="KW-1133">Transmembrane helix</keyword>
<evidence type="ECO:0000256" key="7">
    <source>
        <dbReference type="ARBA" id="ARBA00023136"/>
    </source>
</evidence>
<dbReference type="OrthoDB" id="2151161at2759"/>
<comment type="function">
    <text evidence="1 8">Golgi membrane protein involved in vesicular trafficking.</text>
</comment>
<reference evidence="10 11" key="1">
    <citation type="journal article" date="2018" name="Front. Microbiol.">
        <title>Prospects for Fungal Bioremediation of Acidic Radioactive Waste Sites: Characterization and Genome Sequence of Rhodotorula taiwanensis MD1149.</title>
        <authorList>
            <person name="Tkavc R."/>
            <person name="Matrosova V.Y."/>
            <person name="Grichenko O.E."/>
            <person name="Gostincar C."/>
            <person name="Volpe R.P."/>
            <person name="Klimenkova P."/>
            <person name="Gaidamakova E.K."/>
            <person name="Zhou C.E."/>
            <person name="Stewart B.J."/>
            <person name="Lyman M.G."/>
            <person name="Malfatti S.A."/>
            <person name="Rubinfeld B."/>
            <person name="Courtot M."/>
            <person name="Singh J."/>
            <person name="Dalgard C.L."/>
            <person name="Hamilton T."/>
            <person name="Frey K.G."/>
            <person name="Gunde-Cimerman N."/>
            <person name="Dugan L."/>
            <person name="Daly M.J."/>
        </authorList>
    </citation>
    <scope>NUCLEOTIDE SEQUENCE [LARGE SCALE GENOMIC DNA]</scope>
    <source>
        <strain evidence="10 11">MD1149</strain>
    </source>
</reference>
<keyword evidence="7 8" id="KW-0472">Membrane</keyword>
<dbReference type="InterPro" id="IPR008564">
    <property type="entry name" value="TVP23-like"/>
</dbReference>
<keyword evidence="5 8" id="KW-0812">Transmembrane</keyword>
<evidence type="ECO:0000313" key="11">
    <source>
        <dbReference type="Proteomes" id="UP000237144"/>
    </source>
</evidence>
<feature type="transmembrane region" description="Helical" evidence="8">
    <location>
        <begin position="195"/>
        <end position="216"/>
    </location>
</feature>
<dbReference type="PANTHER" id="PTHR13019:SF7">
    <property type="entry name" value="GOLGI APPARATUS MEMBRANE PROTEIN TVP23"/>
    <property type="match status" value="1"/>
</dbReference>
<evidence type="ECO:0000256" key="2">
    <source>
        <dbReference type="ARBA" id="ARBA00004653"/>
    </source>
</evidence>
<protein>
    <recommendedName>
        <fullName evidence="4 8">Golgi apparatus membrane protein TVP23</fullName>
    </recommendedName>
</protein>
<evidence type="ECO:0000256" key="5">
    <source>
        <dbReference type="ARBA" id="ARBA00022692"/>
    </source>
</evidence>
<dbReference type="STRING" id="741276.A0A2S5B352"/>